<evidence type="ECO:0000256" key="4">
    <source>
        <dbReference type="ARBA" id="ARBA00022759"/>
    </source>
</evidence>
<dbReference type="EMBL" id="QJKJ01000353">
    <property type="protein sequence ID" value="RDY13047.1"/>
    <property type="molecule type" value="Genomic_DNA"/>
</dbReference>
<dbReference type="InterPro" id="IPR043502">
    <property type="entry name" value="DNA/RNA_pol_sf"/>
</dbReference>
<dbReference type="Pfam" id="PF17917">
    <property type="entry name" value="RT_RNaseH"/>
    <property type="match status" value="1"/>
</dbReference>
<evidence type="ECO:0000259" key="7">
    <source>
        <dbReference type="Pfam" id="PF17917"/>
    </source>
</evidence>
<proteinExistence type="predicted"/>
<keyword evidence="3" id="KW-0540">Nuclease</keyword>
<accession>A0A371IDC2</accession>
<keyword evidence="4" id="KW-0255">Endonuclease</keyword>
<keyword evidence="5" id="KW-0378">Hydrolase</keyword>
<dbReference type="GO" id="GO:0016787">
    <property type="term" value="F:hydrolase activity"/>
    <property type="evidence" value="ECO:0007669"/>
    <property type="project" value="UniProtKB-KW"/>
</dbReference>
<keyword evidence="9" id="KW-1185">Reference proteome</keyword>
<evidence type="ECO:0000313" key="8">
    <source>
        <dbReference type="EMBL" id="RDY13047.1"/>
    </source>
</evidence>
<reference evidence="8" key="1">
    <citation type="submission" date="2018-05" db="EMBL/GenBank/DDBJ databases">
        <title>Draft genome of Mucuna pruriens seed.</title>
        <authorList>
            <person name="Nnadi N.E."/>
            <person name="Vos R."/>
            <person name="Hasami M.H."/>
            <person name="Devisetty U.K."/>
            <person name="Aguiy J.C."/>
        </authorList>
    </citation>
    <scope>NUCLEOTIDE SEQUENCE [LARGE SCALE GENOMIC DNA]</scope>
    <source>
        <strain evidence="8">JCA_2017</strain>
    </source>
</reference>
<sequence length="184" mass="21526">MKYDASNVGRGVVLLQERHLIANLSEKLKELYALMRALHHYLLPKEFVIHSDHVTFKYLGRQGRLNKRDAKWIEFLEQLPYEIKHKKGKMNVILDALFRRYALIFILETKFLGIECIKDLYENDIDFGEAFAMCVHLTNGGFYRHDGFLFKEKILYVPKSSIRNLLVKEAHESGLVGHFGELKT</sequence>
<dbReference type="AlphaFoldDB" id="A0A371IDC2"/>
<dbReference type="CDD" id="cd09274">
    <property type="entry name" value="RNase_HI_RT_Ty3"/>
    <property type="match status" value="1"/>
</dbReference>
<gene>
    <name evidence="8" type="primary">pol</name>
    <name evidence="8" type="ORF">CR513_02087</name>
</gene>
<dbReference type="PANTHER" id="PTHR35046:SF9">
    <property type="entry name" value="RNA-DIRECTED DNA POLYMERASE"/>
    <property type="match status" value="1"/>
</dbReference>
<evidence type="ECO:0000256" key="6">
    <source>
        <dbReference type="ARBA" id="ARBA00022918"/>
    </source>
</evidence>
<keyword evidence="6" id="KW-0695">RNA-directed DNA polymerase</keyword>
<protein>
    <submittedName>
        <fullName evidence="8">Retrovirus-related Pol polyprotein from transposon 17.6</fullName>
    </submittedName>
</protein>
<evidence type="ECO:0000256" key="2">
    <source>
        <dbReference type="ARBA" id="ARBA00022695"/>
    </source>
</evidence>
<dbReference type="OrthoDB" id="1933708at2759"/>
<organism evidence="8 9">
    <name type="scientific">Mucuna pruriens</name>
    <name type="common">Velvet bean</name>
    <name type="synonym">Dolichos pruriens</name>
    <dbReference type="NCBI Taxonomy" id="157652"/>
    <lineage>
        <taxon>Eukaryota</taxon>
        <taxon>Viridiplantae</taxon>
        <taxon>Streptophyta</taxon>
        <taxon>Embryophyta</taxon>
        <taxon>Tracheophyta</taxon>
        <taxon>Spermatophyta</taxon>
        <taxon>Magnoliopsida</taxon>
        <taxon>eudicotyledons</taxon>
        <taxon>Gunneridae</taxon>
        <taxon>Pentapetalae</taxon>
        <taxon>rosids</taxon>
        <taxon>fabids</taxon>
        <taxon>Fabales</taxon>
        <taxon>Fabaceae</taxon>
        <taxon>Papilionoideae</taxon>
        <taxon>50 kb inversion clade</taxon>
        <taxon>NPAAA clade</taxon>
        <taxon>indigoferoid/millettioid clade</taxon>
        <taxon>Phaseoleae</taxon>
        <taxon>Mucuna</taxon>
    </lineage>
</organism>
<dbReference type="GO" id="GO:0004519">
    <property type="term" value="F:endonuclease activity"/>
    <property type="evidence" value="ECO:0007669"/>
    <property type="project" value="UniProtKB-KW"/>
</dbReference>
<feature type="non-terminal residue" evidence="8">
    <location>
        <position position="1"/>
    </location>
</feature>
<evidence type="ECO:0000256" key="5">
    <source>
        <dbReference type="ARBA" id="ARBA00022801"/>
    </source>
</evidence>
<evidence type="ECO:0000256" key="1">
    <source>
        <dbReference type="ARBA" id="ARBA00022679"/>
    </source>
</evidence>
<keyword evidence="2" id="KW-0548">Nucleotidyltransferase</keyword>
<evidence type="ECO:0000313" key="9">
    <source>
        <dbReference type="Proteomes" id="UP000257109"/>
    </source>
</evidence>
<comment type="caution">
    <text evidence="8">The sequence shown here is derived from an EMBL/GenBank/DDBJ whole genome shotgun (WGS) entry which is preliminary data.</text>
</comment>
<keyword evidence="1" id="KW-0808">Transferase</keyword>
<evidence type="ECO:0000256" key="3">
    <source>
        <dbReference type="ARBA" id="ARBA00022722"/>
    </source>
</evidence>
<name>A0A371IDC2_MUCPR</name>
<dbReference type="PANTHER" id="PTHR35046">
    <property type="entry name" value="ZINC KNUCKLE (CCHC-TYPE) FAMILY PROTEIN"/>
    <property type="match status" value="1"/>
</dbReference>
<dbReference type="Proteomes" id="UP000257109">
    <property type="component" value="Unassembled WGS sequence"/>
</dbReference>
<feature type="domain" description="Reverse transcriptase RNase H-like" evidence="7">
    <location>
        <begin position="2"/>
        <end position="78"/>
    </location>
</feature>
<dbReference type="GO" id="GO:0003964">
    <property type="term" value="F:RNA-directed DNA polymerase activity"/>
    <property type="evidence" value="ECO:0007669"/>
    <property type="project" value="UniProtKB-KW"/>
</dbReference>
<dbReference type="InterPro" id="IPR041373">
    <property type="entry name" value="RT_RNaseH"/>
</dbReference>
<dbReference type="SUPFAM" id="SSF56672">
    <property type="entry name" value="DNA/RNA polymerases"/>
    <property type="match status" value="1"/>
</dbReference>